<name>A0A414L719_9BACE</name>
<evidence type="ECO:0000256" key="2">
    <source>
        <dbReference type="ARBA" id="ARBA00023004"/>
    </source>
</evidence>
<comment type="caution">
    <text evidence="5">The sequence shown here is derived from an EMBL/GenBank/DDBJ whole genome shotgun (WGS) entry which is preliminary data.</text>
</comment>
<dbReference type="Pfam" id="PF12838">
    <property type="entry name" value="Fer4_7"/>
    <property type="match status" value="1"/>
</dbReference>
<evidence type="ECO:0000256" key="1">
    <source>
        <dbReference type="ARBA" id="ARBA00022723"/>
    </source>
</evidence>
<dbReference type="GO" id="GO:0046872">
    <property type="term" value="F:metal ion binding"/>
    <property type="evidence" value="ECO:0007669"/>
    <property type="project" value="UniProtKB-KW"/>
</dbReference>
<dbReference type="SUPFAM" id="SSF54862">
    <property type="entry name" value="4Fe-4S ferredoxins"/>
    <property type="match status" value="1"/>
</dbReference>
<feature type="domain" description="4Fe-4S ferredoxin-type" evidence="4">
    <location>
        <begin position="1"/>
        <end position="30"/>
    </location>
</feature>
<proteinExistence type="predicted"/>
<evidence type="ECO:0000313" key="5">
    <source>
        <dbReference type="EMBL" id="RHE90394.1"/>
    </source>
</evidence>
<dbReference type="AlphaFoldDB" id="A0A414L719"/>
<dbReference type="Pfam" id="PF04432">
    <property type="entry name" value="FrhB_FdhB_C"/>
    <property type="match status" value="1"/>
</dbReference>
<gene>
    <name evidence="5" type="ORF">DW712_15305</name>
</gene>
<dbReference type="InterPro" id="IPR007525">
    <property type="entry name" value="FrhB_FdhB_C"/>
</dbReference>
<dbReference type="PROSITE" id="PS51379">
    <property type="entry name" value="4FE4S_FER_2"/>
    <property type="match status" value="2"/>
</dbReference>
<dbReference type="RefSeq" id="WP_118222727.1">
    <property type="nucleotide sequence ID" value="NZ_JADNIJ010000010.1"/>
</dbReference>
<sequence>MITVRDKKDCCGCTACVSICHHNAIKMHCDEVGFTFPQVDVTKCVECGLCERVCPIQNDITLLQPKTSTVAVATDSQEQLTSTSGGLASAFARYIITELKGVVYGCTGFDCFHVRHIRVEREEELALLKGSKYVQSDTSGIYQQIKKDLNNGRYVLFIGTPCQVVALRRFLHNEYTMLYCIEFVCHGVPSQQILTDAIKELCLEKSDVQVSFRYKNKRKKSIRCLQLVDNDYKNVQKHHLGKIVYRKNWGTNCYITAYTHALFYRDSCYACKFATQKRAGDLTIGDFWDWEKEYGHIPNSKDGLSQMHINTVHGEELVNMMGKRICTKEISLEKLLVHSEQLREPMRRHRNNTMFLADYLEFGFEKACKKALKEDLLKIRKDYVYRFFISIPGLHRFYKLMKPIWRRLF</sequence>
<evidence type="ECO:0000259" key="4">
    <source>
        <dbReference type="PROSITE" id="PS51379"/>
    </source>
</evidence>
<dbReference type="PANTHER" id="PTHR43193">
    <property type="match status" value="1"/>
</dbReference>
<dbReference type="EMBL" id="QSKV01000010">
    <property type="protein sequence ID" value="RHE90394.1"/>
    <property type="molecule type" value="Genomic_DNA"/>
</dbReference>
<dbReference type="PROSITE" id="PS00198">
    <property type="entry name" value="4FE4S_FER_1"/>
    <property type="match status" value="1"/>
</dbReference>
<protein>
    <submittedName>
        <fullName evidence="5">4Fe-4S ferredoxin</fullName>
    </submittedName>
</protein>
<evidence type="ECO:0000313" key="6">
    <source>
        <dbReference type="Proteomes" id="UP000285650"/>
    </source>
</evidence>
<accession>A0A414L719</accession>
<evidence type="ECO:0000256" key="3">
    <source>
        <dbReference type="ARBA" id="ARBA00023014"/>
    </source>
</evidence>
<dbReference type="InterPro" id="IPR017900">
    <property type="entry name" value="4Fe4S_Fe_S_CS"/>
</dbReference>
<dbReference type="PANTHER" id="PTHR43193:SF2">
    <property type="entry name" value="POLYFERREDOXIN PROTEIN FWDF"/>
    <property type="match status" value="1"/>
</dbReference>
<feature type="domain" description="4Fe-4S ferredoxin-type" evidence="4">
    <location>
        <begin position="35"/>
        <end position="65"/>
    </location>
</feature>
<dbReference type="Gene3D" id="3.30.70.20">
    <property type="match status" value="1"/>
</dbReference>
<reference evidence="5 6" key="1">
    <citation type="submission" date="2018-08" db="EMBL/GenBank/DDBJ databases">
        <title>A genome reference for cultivated species of the human gut microbiota.</title>
        <authorList>
            <person name="Zou Y."/>
            <person name="Xue W."/>
            <person name="Luo G."/>
        </authorList>
    </citation>
    <scope>NUCLEOTIDE SEQUENCE [LARGE SCALE GENOMIC DNA]</scope>
    <source>
        <strain evidence="5 6">AM27-17</strain>
    </source>
</reference>
<dbReference type="InterPro" id="IPR017896">
    <property type="entry name" value="4Fe4S_Fe-S-bd"/>
</dbReference>
<keyword evidence="2" id="KW-0408">Iron</keyword>
<keyword evidence="3" id="KW-0411">Iron-sulfur</keyword>
<dbReference type="Proteomes" id="UP000285650">
    <property type="component" value="Unassembled WGS sequence"/>
</dbReference>
<dbReference type="GO" id="GO:0051536">
    <property type="term" value="F:iron-sulfur cluster binding"/>
    <property type="evidence" value="ECO:0007669"/>
    <property type="project" value="UniProtKB-KW"/>
</dbReference>
<dbReference type="InterPro" id="IPR052977">
    <property type="entry name" value="Polyferredoxin-like_ET"/>
</dbReference>
<organism evidence="5 6">
    <name type="scientific">Bacteroides intestinalis</name>
    <dbReference type="NCBI Taxonomy" id="329854"/>
    <lineage>
        <taxon>Bacteria</taxon>
        <taxon>Pseudomonadati</taxon>
        <taxon>Bacteroidota</taxon>
        <taxon>Bacteroidia</taxon>
        <taxon>Bacteroidales</taxon>
        <taxon>Bacteroidaceae</taxon>
        <taxon>Bacteroides</taxon>
    </lineage>
</organism>
<keyword evidence="1" id="KW-0479">Metal-binding</keyword>